<dbReference type="EMBL" id="CP058601">
    <property type="protein sequence ID" value="QLG47561.1"/>
    <property type="molecule type" value="Genomic_DNA"/>
</dbReference>
<accession>A0A7D5KB87</accession>
<proteinExistence type="predicted"/>
<name>A0A7D5KB87_9EURY</name>
<reference evidence="1 2" key="1">
    <citation type="submission" date="2020-07" db="EMBL/GenBank/DDBJ databases">
        <authorList>
            <person name="Cui H."/>
        </authorList>
    </citation>
    <scope>NUCLEOTIDE SEQUENCE [LARGE SCALE GENOMIC DNA]</scope>
    <source>
        <strain evidence="1 2">YPL8</strain>
    </source>
</reference>
<dbReference type="Proteomes" id="UP000509241">
    <property type="component" value="Chromosome"/>
</dbReference>
<sequence>MTTDADDHTRIRLEELLAAVRTTDGPLIEPLSLEPAIRNIEETLEAYEQLDSSAVSPEDVR</sequence>
<evidence type="ECO:0000313" key="1">
    <source>
        <dbReference type="EMBL" id="QLG47561.1"/>
    </source>
</evidence>
<dbReference type="AlphaFoldDB" id="A0A7D5KB87"/>
<gene>
    <name evidence="1" type="ORF">HYG82_01210</name>
</gene>
<dbReference type="GeneID" id="56031867"/>
<keyword evidence="2" id="KW-1185">Reference proteome</keyword>
<organism evidence="1 2">
    <name type="scientific">Natrinema halophilum</name>
    <dbReference type="NCBI Taxonomy" id="1699371"/>
    <lineage>
        <taxon>Archaea</taxon>
        <taxon>Methanobacteriati</taxon>
        <taxon>Methanobacteriota</taxon>
        <taxon>Stenosarchaea group</taxon>
        <taxon>Halobacteria</taxon>
        <taxon>Halobacteriales</taxon>
        <taxon>Natrialbaceae</taxon>
        <taxon>Natrinema</taxon>
    </lineage>
</organism>
<dbReference type="KEGG" id="haly:HYG82_01210"/>
<dbReference type="RefSeq" id="WP_179259304.1">
    <property type="nucleotide sequence ID" value="NZ_CP058601.1"/>
</dbReference>
<evidence type="ECO:0000313" key="2">
    <source>
        <dbReference type="Proteomes" id="UP000509241"/>
    </source>
</evidence>
<protein>
    <submittedName>
        <fullName evidence="1">Uncharacterized protein</fullName>
    </submittedName>
</protein>